<dbReference type="PANTHER" id="PTHR24074">
    <property type="entry name" value="CO-CHAPERONE PROTEIN DJLA"/>
    <property type="match status" value="1"/>
</dbReference>
<feature type="region of interest" description="Disordered" evidence="1">
    <location>
        <begin position="284"/>
        <end position="303"/>
    </location>
</feature>
<name>A0A8K0NJK5_9HYPO</name>
<keyword evidence="4" id="KW-1185">Reference proteome</keyword>
<dbReference type="InterPro" id="IPR018253">
    <property type="entry name" value="DnaJ_domain_CS"/>
</dbReference>
<comment type="caution">
    <text evidence="3">The sequence shown here is derived from an EMBL/GenBank/DDBJ whole genome shotgun (WGS) entry which is preliminary data.</text>
</comment>
<protein>
    <recommendedName>
        <fullName evidence="2">J domain-containing protein</fullName>
    </recommendedName>
</protein>
<sequence length="303" mass="34110">MPPKTSAAAVGLCTSTSSLSHVASWPYSVVAHSRLAARNGSPTIMPRCPHEHRARCYAAHSSKPTEPSDATPPWPRAAHPTPYEILGMQRGAPYTKRRFYQLVKLYHPDTHDQSAAGLPAGQQHLSKATRLERYRLVVAANDVLSDPHKRSLYDHHGIGWTDDRRSHDLGEADRAWRRQPGNASRNATWEDWERWRDERSGKPSEPMYMSNGMFAALVVCMCMIGALAQMSRAEAAGEQYVDFVQQKDWAIGQKMRQSTMAATGRSKDERVDCFLRERENLAFDFEPHKLDRPPPSPPPGRSE</sequence>
<dbReference type="InterPro" id="IPR001623">
    <property type="entry name" value="DnaJ_domain"/>
</dbReference>
<evidence type="ECO:0000259" key="2">
    <source>
        <dbReference type="PROSITE" id="PS50076"/>
    </source>
</evidence>
<evidence type="ECO:0000313" key="3">
    <source>
        <dbReference type="EMBL" id="KAG5930250.1"/>
    </source>
</evidence>
<dbReference type="SUPFAM" id="SSF46565">
    <property type="entry name" value="Chaperone J-domain"/>
    <property type="match status" value="1"/>
</dbReference>
<reference evidence="3" key="1">
    <citation type="journal article" date="2020" name="bioRxiv">
        <title>Whole genome comparisons of ergot fungi reveals the divergence and evolution of species within the genus Claviceps are the result of varying mechanisms driving genome evolution and host range expansion.</title>
        <authorList>
            <person name="Wyka S.A."/>
            <person name="Mondo S.J."/>
            <person name="Liu M."/>
            <person name="Dettman J."/>
            <person name="Nalam V."/>
            <person name="Broders K.D."/>
        </authorList>
    </citation>
    <scope>NUCLEOTIDE SEQUENCE</scope>
    <source>
        <strain evidence="3">CCC 489</strain>
    </source>
</reference>
<dbReference type="EMBL" id="SRPY01000020">
    <property type="protein sequence ID" value="KAG5930250.1"/>
    <property type="molecule type" value="Genomic_DNA"/>
</dbReference>
<proteinExistence type="predicted"/>
<dbReference type="AlphaFoldDB" id="A0A8K0NJK5"/>
<gene>
    <name evidence="3" type="ORF">E4U42_002460</name>
</gene>
<dbReference type="OrthoDB" id="445556at2759"/>
<dbReference type="InterPro" id="IPR036869">
    <property type="entry name" value="J_dom_sf"/>
</dbReference>
<dbReference type="Gene3D" id="1.10.287.110">
    <property type="entry name" value="DnaJ domain"/>
    <property type="match status" value="1"/>
</dbReference>
<evidence type="ECO:0000313" key="4">
    <source>
        <dbReference type="Proteomes" id="UP000811619"/>
    </source>
</evidence>
<dbReference type="Proteomes" id="UP000811619">
    <property type="component" value="Unassembled WGS sequence"/>
</dbReference>
<accession>A0A8K0NJK5</accession>
<dbReference type="InterPro" id="IPR050817">
    <property type="entry name" value="DjlA_DnaK_co-chaperone"/>
</dbReference>
<dbReference type="PROSITE" id="PS50076">
    <property type="entry name" value="DNAJ_2"/>
    <property type="match status" value="1"/>
</dbReference>
<evidence type="ECO:0000256" key="1">
    <source>
        <dbReference type="SAM" id="MobiDB-lite"/>
    </source>
</evidence>
<dbReference type="Pfam" id="PF00226">
    <property type="entry name" value="DnaJ"/>
    <property type="match status" value="1"/>
</dbReference>
<feature type="compositionally biased region" description="Pro residues" evidence="1">
    <location>
        <begin position="293"/>
        <end position="303"/>
    </location>
</feature>
<dbReference type="SMART" id="SM00271">
    <property type="entry name" value="DnaJ"/>
    <property type="match status" value="1"/>
</dbReference>
<dbReference type="CDD" id="cd06257">
    <property type="entry name" value="DnaJ"/>
    <property type="match status" value="1"/>
</dbReference>
<organism evidence="3 4">
    <name type="scientific">Claviceps africana</name>
    <dbReference type="NCBI Taxonomy" id="83212"/>
    <lineage>
        <taxon>Eukaryota</taxon>
        <taxon>Fungi</taxon>
        <taxon>Dikarya</taxon>
        <taxon>Ascomycota</taxon>
        <taxon>Pezizomycotina</taxon>
        <taxon>Sordariomycetes</taxon>
        <taxon>Hypocreomycetidae</taxon>
        <taxon>Hypocreales</taxon>
        <taxon>Clavicipitaceae</taxon>
        <taxon>Claviceps</taxon>
    </lineage>
</organism>
<feature type="domain" description="J" evidence="2">
    <location>
        <begin position="81"/>
        <end position="157"/>
    </location>
</feature>
<dbReference type="PROSITE" id="PS00636">
    <property type="entry name" value="DNAJ_1"/>
    <property type="match status" value="1"/>
</dbReference>